<accession>A0ACB7ZN69</accession>
<comment type="caution">
    <text evidence="1">The sequence shown here is derived from an EMBL/GenBank/DDBJ whole genome shotgun (WGS) entry which is preliminary data.</text>
</comment>
<gene>
    <name evidence="1" type="ORF">Vadar_033096</name>
</gene>
<organism evidence="1 2">
    <name type="scientific">Vaccinium darrowii</name>
    <dbReference type="NCBI Taxonomy" id="229202"/>
    <lineage>
        <taxon>Eukaryota</taxon>
        <taxon>Viridiplantae</taxon>
        <taxon>Streptophyta</taxon>
        <taxon>Embryophyta</taxon>
        <taxon>Tracheophyta</taxon>
        <taxon>Spermatophyta</taxon>
        <taxon>Magnoliopsida</taxon>
        <taxon>eudicotyledons</taxon>
        <taxon>Gunneridae</taxon>
        <taxon>Pentapetalae</taxon>
        <taxon>asterids</taxon>
        <taxon>Ericales</taxon>
        <taxon>Ericaceae</taxon>
        <taxon>Vaccinioideae</taxon>
        <taxon>Vaccinieae</taxon>
        <taxon>Vaccinium</taxon>
    </lineage>
</organism>
<reference evidence="1 2" key="1">
    <citation type="journal article" date="2021" name="Hortic Res">
        <title>High-quality reference genome and annotation aids understanding of berry development for evergreen blueberry (Vaccinium darrowii).</title>
        <authorList>
            <person name="Yu J."/>
            <person name="Hulse-Kemp A.M."/>
            <person name="Babiker E."/>
            <person name="Staton M."/>
        </authorList>
    </citation>
    <scope>NUCLEOTIDE SEQUENCE [LARGE SCALE GENOMIC DNA]</scope>
    <source>
        <strain evidence="2">cv. NJ 8807/NJ 8810</strain>
        <tissue evidence="1">Young leaf</tissue>
    </source>
</reference>
<keyword evidence="2" id="KW-1185">Reference proteome</keyword>
<evidence type="ECO:0000313" key="1">
    <source>
        <dbReference type="EMBL" id="KAH7867421.1"/>
    </source>
</evidence>
<sequence length="144" mass="15796">MGADYYETDTDKSLLLAKGSVPIGIGKNSHIKKAIIDKNARIGDNVKGRIEMVVALSNPTNGPLNANEVITDISDLVCFSLQDCLMVLLPDIVVQALNFDLEAMNVQLLIMNQVQGSHRFSGLMGQEQMSEVHDESKLNFRPLP</sequence>
<protein>
    <submittedName>
        <fullName evidence="1">Uncharacterized protein</fullName>
    </submittedName>
</protein>
<evidence type="ECO:0000313" key="2">
    <source>
        <dbReference type="Proteomes" id="UP000828048"/>
    </source>
</evidence>
<proteinExistence type="predicted"/>
<name>A0ACB7ZN69_9ERIC</name>
<dbReference type="Proteomes" id="UP000828048">
    <property type="component" value="Chromosome 9"/>
</dbReference>
<dbReference type="EMBL" id="CM037159">
    <property type="protein sequence ID" value="KAH7867421.1"/>
    <property type="molecule type" value="Genomic_DNA"/>
</dbReference>